<dbReference type="AlphaFoldDB" id="A0A949JL19"/>
<dbReference type="EMBL" id="JAELVF020000001">
    <property type="protein sequence ID" value="MBU7598164.1"/>
    <property type="molecule type" value="Genomic_DNA"/>
</dbReference>
<keyword evidence="3" id="KW-1185">Reference proteome</keyword>
<feature type="compositionally biased region" description="Gly residues" evidence="1">
    <location>
        <begin position="100"/>
        <end position="112"/>
    </location>
</feature>
<organism evidence="2 3">
    <name type="scientific">Streptomyces tardus</name>
    <dbReference type="NCBI Taxonomy" id="2780544"/>
    <lineage>
        <taxon>Bacteria</taxon>
        <taxon>Bacillati</taxon>
        <taxon>Actinomycetota</taxon>
        <taxon>Actinomycetes</taxon>
        <taxon>Kitasatosporales</taxon>
        <taxon>Streptomycetaceae</taxon>
        <taxon>Streptomyces</taxon>
    </lineage>
</organism>
<feature type="compositionally biased region" description="Polar residues" evidence="1">
    <location>
        <begin position="62"/>
        <end position="74"/>
    </location>
</feature>
<evidence type="ECO:0000313" key="3">
    <source>
        <dbReference type="Proteomes" id="UP000694501"/>
    </source>
</evidence>
<dbReference type="Proteomes" id="UP000694501">
    <property type="component" value="Unassembled WGS sequence"/>
</dbReference>
<sequence length="266" mass="26892">MGSMRNPVGPLPSSIYWRRRAVALALVAVLVVLVVWALSMGGGGGNQAGKSGQDDRGEGAASSITPGPTSSESVPDNRPGGRDEDEEGSGGADDDEDEGTGGSGGSGSGGSDESGESEESGSDAGSGGGGDVDGLDACRSGQAKVSLVAARNEYAPGERPKLRLTVENTSGTPCKVDVNGDRAVFTIFDTDDKTIWSSEHCAADGSDELRVAAREKTTHTLTWKRDRSAASCATPSAGAPKAGTYLVEVAIPGLGTAQTSFVLAKD</sequence>
<protein>
    <submittedName>
        <fullName evidence="2">Uncharacterized protein</fullName>
    </submittedName>
</protein>
<accession>A0A949JL19</accession>
<gene>
    <name evidence="2" type="ORF">JGS22_011195</name>
</gene>
<name>A0A949JL19_9ACTN</name>
<evidence type="ECO:0000256" key="1">
    <source>
        <dbReference type="SAM" id="MobiDB-lite"/>
    </source>
</evidence>
<comment type="caution">
    <text evidence="2">The sequence shown here is derived from an EMBL/GenBank/DDBJ whole genome shotgun (WGS) entry which is preliminary data.</text>
</comment>
<evidence type="ECO:0000313" key="2">
    <source>
        <dbReference type="EMBL" id="MBU7598164.1"/>
    </source>
</evidence>
<feature type="region of interest" description="Disordered" evidence="1">
    <location>
        <begin position="42"/>
        <end position="137"/>
    </location>
</feature>
<proteinExistence type="predicted"/>
<feature type="compositionally biased region" description="Acidic residues" evidence="1">
    <location>
        <begin position="83"/>
        <end position="99"/>
    </location>
</feature>
<reference evidence="2" key="1">
    <citation type="submission" date="2021-06" db="EMBL/GenBank/DDBJ databases">
        <title>Sequencing of actinobacteria type strains.</title>
        <authorList>
            <person name="Nguyen G.-S."/>
            <person name="Wentzel A."/>
        </authorList>
    </citation>
    <scope>NUCLEOTIDE SEQUENCE</scope>
    <source>
        <strain evidence="2">P38-E01</strain>
    </source>
</reference>